<dbReference type="GO" id="GO:0006449">
    <property type="term" value="P:regulation of translational termination"/>
    <property type="evidence" value="ECO:0007669"/>
    <property type="project" value="TreeGrafter"/>
</dbReference>
<dbReference type="PANTHER" id="PTHR12117:SF0">
    <property type="entry name" value="PROLYL 3-HYDROXYLASE OGFOD1"/>
    <property type="match status" value="1"/>
</dbReference>
<dbReference type="GO" id="GO:0031418">
    <property type="term" value="F:L-ascorbic acid binding"/>
    <property type="evidence" value="ECO:0007669"/>
    <property type="project" value="UniProtKB-KW"/>
</dbReference>
<keyword evidence="2" id="KW-0479">Metal-binding</keyword>
<keyword evidence="4" id="KW-0223">Dioxygenase</keyword>
<dbReference type="RefSeq" id="WP_183910668.1">
    <property type="nucleotide sequence ID" value="NZ_JACHXZ010000003.1"/>
</dbReference>
<sequence length="238" mass="27774">MLKLNKKITPLSLAERYKNNGYIQIENILASPDAQQLHEKFARQKEWNMAFRKLGAHQDLSYQSYLQWPEAHKKTLKSYLDDSAKREFQYCYQNIPIFDLCHNKQCHVALFNSIYQFVNSSDFLNFARELTNENKIDFADCQMTFYQSGNFLNLHDDNVKNKGRIAAYVINLTKNWKPDDGGDLSIEKTLSGKKIISSLPPTFNSLNIFSVPQDHQVNRIKDHSNLKRYAITGWLRQS</sequence>
<dbReference type="InterPro" id="IPR051842">
    <property type="entry name" value="uS12_prolyl_hydroxylase"/>
</dbReference>
<dbReference type="GO" id="GO:0031543">
    <property type="term" value="F:peptidyl-proline dioxygenase activity"/>
    <property type="evidence" value="ECO:0007669"/>
    <property type="project" value="TreeGrafter"/>
</dbReference>
<dbReference type="EMBL" id="JACHXZ010000003">
    <property type="protein sequence ID" value="MBB3169184.1"/>
    <property type="molecule type" value="Genomic_DNA"/>
</dbReference>
<dbReference type="InterPro" id="IPR039558">
    <property type="entry name" value="TPA1/OFD1_N"/>
</dbReference>
<evidence type="ECO:0000256" key="5">
    <source>
        <dbReference type="ARBA" id="ARBA00023002"/>
    </source>
</evidence>
<organism evidence="8 9">
    <name type="scientific">Simiduia aestuariiviva</name>
    <dbReference type="NCBI Taxonomy" id="1510459"/>
    <lineage>
        <taxon>Bacteria</taxon>
        <taxon>Pseudomonadati</taxon>
        <taxon>Pseudomonadota</taxon>
        <taxon>Gammaproteobacteria</taxon>
        <taxon>Cellvibrionales</taxon>
        <taxon>Cellvibrionaceae</taxon>
        <taxon>Simiduia</taxon>
    </lineage>
</organism>
<evidence type="ECO:0000256" key="4">
    <source>
        <dbReference type="ARBA" id="ARBA00022964"/>
    </source>
</evidence>
<keyword evidence="6" id="KW-0408">Iron</keyword>
<dbReference type="Pfam" id="PF13661">
    <property type="entry name" value="2OG-FeII_Oxy_4"/>
    <property type="match status" value="1"/>
</dbReference>
<evidence type="ECO:0000259" key="7">
    <source>
        <dbReference type="PROSITE" id="PS51471"/>
    </source>
</evidence>
<accession>A0A839ULW4</accession>
<gene>
    <name evidence="8" type="ORF">FHS30_002392</name>
</gene>
<evidence type="ECO:0000256" key="2">
    <source>
        <dbReference type="ARBA" id="ARBA00022723"/>
    </source>
</evidence>
<dbReference type="InterPro" id="IPR005123">
    <property type="entry name" value="Oxoglu/Fe-dep_dioxygenase_dom"/>
</dbReference>
<dbReference type="InterPro" id="IPR006620">
    <property type="entry name" value="Pro_4_hyd_alph"/>
</dbReference>
<dbReference type="Proteomes" id="UP000559987">
    <property type="component" value="Unassembled WGS sequence"/>
</dbReference>
<comment type="caution">
    <text evidence="8">The sequence shown here is derived from an EMBL/GenBank/DDBJ whole genome shotgun (WGS) entry which is preliminary data.</text>
</comment>
<dbReference type="AlphaFoldDB" id="A0A839ULW4"/>
<dbReference type="GO" id="GO:0005737">
    <property type="term" value="C:cytoplasm"/>
    <property type="evidence" value="ECO:0007669"/>
    <property type="project" value="TreeGrafter"/>
</dbReference>
<reference evidence="8 9" key="1">
    <citation type="submission" date="2020-08" db="EMBL/GenBank/DDBJ databases">
        <title>Genomic Encyclopedia of Type Strains, Phase III (KMG-III): the genomes of soil and plant-associated and newly described type strains.</title>
        <authorList>
            <person name="Whitman W."/>
        </authorList>
    </citation>
    <scope>NUCLEOTIDE SEQUENCE [LARGE SCALE GENOMIC DNA]</scope>
    <source>
        <strain evidence="8 9">CECT 8571</strain>
    </source>
</reference>
<protein>
    <submittedName>
        <fullName evidence="8">Rps23 Pro-64 3,4-dihydroxylase Tpa1-like proline 4-hydroxylase</fullName>
    </submittedName>
</protein>
<evidence type="ECO:0000313" key="9">
    <source>
        <dbReference type="Proteomes" id="UP000559987"/>
    </source>
</evidence>
<keyword evidence="9" id="KW-1185">Reference proteome</keyword>
<name>A0A839ULW4_9GAMM</name>
<evidence type="ECO:0000256" key="6">
    <source>
        <dbReference type="ARBA" id="ARBA00023004"/>
    </source>
</evidence>
<evidence type="ECO:0000256" key="1">
    <source>
        <dbReference type="ARBA" id="ARBA00001961"/>
    </source>
</evidence>
<evidence type="ECO:0000313" key="8">
    <source>
        <dbReference type="EMBL" id="MBB3169184.1"/>
    </source>
</evidence>
<proteinExistence type="predicted"/>
<feature type="domain" description="Fe2OG dioxygenase" evidence="7">
    <location>
        <begin position="137"/>
        <end position="237"/>
    </location>
</feature>
<dbReference type="SMART" id="SM00702">
    <property type="entry name" value="P4Hc"/>
    <property type="match status" value="1"/>
</dbReference>
<keyword evidence="3" id="KW-0847">Vitamin C</keyword>
<keyword evidence="5" id="KW-0560">Oxidoreductase</keyword>
<dbReference type="PANTHER" id="PTHR12117">
    <property type="entry name" value="HISTONE ACETYLTRANSFERASE COMPLEX"/>
    <property type="match status" value="1"/>
</dbReference>
<dbReference type="Gene3D" id="2.60.120.620">
    <property type="entry name" value="q2cbj1_9rhob like domain"/>
    <property type="match status" value="1"/>
</dbReference>
<comment type="cofactor">
    <cofactor evidence="1">
        <name>L-ascorbate</name>
        <dbReference type="ChEBI" id="CHEBI:38290"/>
    </cofactor>
</comment>
<dbReference type="GO" id="GO:0005506">
    <property type="term" value="F:iron ion binding"/>
    <property type="evidence" value="ECO:0007669"/>
    <property type="project" value="InterPro"/>
</dbReference>
<dbReference type="PROSITE" id="PS51471">
    <property type="entry name" value="FE2OG_OXY"/>
    <property type="match status" value="1"/>
</dbReference>
<evidence type="ECO:0000256" key="3">
    <source>
        <dbReference type="ARBA" id="ARBA00022896"/>
    </source>
</evidence>